<keyword evidence="6 11" id="KW-0812">Transmembrane</keyword>
<evidence type="ECO:0000256" key="8">
    <source>
        <dbReference type="ARBA" id="ARBA00022989"/>
    </source>
</evidence>
<evidence type="ECO:0000256" key="4">
    <source>
        <dbReference type="ARBA" id="ARBA00022448"/>
    </source>
</evidence>
<dbReference type="PANTHER" id="PTHR33909:SF1">
    <property type="entry name" value="SEC TRANSLOCON ACCESSORY COMPLEX SUBUNIT YAJC"/>
    <property type="match status" value="1"/>
</dbReference>
<evidence type="ECO:0000256" key="7">
    <source>
        <dbReference type="ARBA" id="ARBA00022927"/>
    </source>
</evidence>
<dbReference type="Pfam" id="PF02699">
    <property type="entry name" value="YajC"/>
    <property type="match status" value="1"/>
</dbReference>
<evidence type="ECO:0000256" key="2">
    <source>
        <dbReference type="ARBA" id="ARBA00006742"/>
    </source>
</evidence>
<evidence type="ECO:0000256" key="10">
    <source>
        <dbReference type="ARBA" id="ARBA00023136"/>
    </source>
</evidence>
<evidence type="ECO:0000256" key="12">
    <source>
        <dbReference type="SAM" id="SignalP"/>
    </source>
</evidence>
<keyword evidence="7" id="KW-0653">Protein transport</keyword>
<protein>
    <recommendedName>
        <fullName evidence="3">Sec translocon accessory complex subunit YajC</fullName>
    </recommendedName>
</protein>
<name>A0A1I3HH86_9PLAN</name>
<evidence type="ECO:0000256" key="6">
    <source>
        <dbReference type="ARBA" id="ARBA00022692"/>
    </source>
</evidence>
<gene>
    <name evidence="13" type="ORF">SAMN05421753_10859</name>
</gene>
<dbReference type="RefSeq" id="WP_092050295.1">
    <property type="nucleotide sequence ID" value="NZ_FOQD01000008.1"/>
</dbReference>
<dbReference type="PANTHER" id="PTHR33909">
    <property type="entry name" value="SEC TRANSLOCON ACCESSORY COMPLEX SUBUNIT YAJC"/>
    <property type="match status" value="1"/>
</dbReference>
<evidence type="ECO:0000256" key="11">
    <source>
        <dbReference type="SAM" id="Phobius"/>
    </source>
</evidence>
<accession>A0A1I3HH86</accession>
<evidence type="ECO:0000313" key="14">
    <source>
        <dbReference type="Proteomes" id="UP000199518"/>
    </source>
</evidence>
<keyword evidence="5" id="KW-1003">Cell membrane</keyword>
<feature type="transmembrane region" description="Helical" evidence="11">
    <location>
        <begin position="29"/>
        <end position="46"/>
    </location>
</feature>
<organism evidence="13 14">
    <name type="scientific">Planctomicrobium piriforme</name>
    <dbReference type="NCBI Taxonomy" id="1576369"/>
    <lineage>
        <taxon>Bacteria</taxon>
        <taxon>Pseudomonadati</taxon>
        <taxon>Planctomycetota</taxon>
        <taxon>Planctomycetia</taxon>
        <taxon>Planctomycetales</taxon>
        <taxon>Planctomycetaceae</taxon>
        <taxon>Planctomicrobium</taxon>
    </lineage>
</organism>
<dbReference type="Proteomes" id="UP000199518">
    <property type="component" value="Unassembled WGS sequence"/>
</dbReference>
<reference evidence="14" key="1">
    <citation type="submission" date="2016-10" db="EMBL/GenBank/DDBJ databases">
        <authorList>
            <person name="Varghese N."/>
            <person name="Submissions S."/>
        </authorList>
    </citation>
    <scope>NUCLEOTIDE SEQUENCE [LARGE SCALE GENOMIC DNA]</scope>
    <source>
        <strain evidence="14">DSM 26348</strain>
    </source>
</reference>
<evidence type="ECO:0000256" key="1">
    <source>
        <dbReference type="ARBA" id="ARBA00004162"/>
    </source>
</evidence>
<comment type="similarity">
    <text evidence="2">Belongs to the YajC family.</text>
</comment>
<keyword evidence="12" id="KW-0732">Signal</keyword>
<evidence type="ECO:0000313" key="13">
    <source>
        <dbReference type="EMBL" id="SFI35001.1"/>
    </source>
</evidence>
<dbReference type="GO" id="GO:0015031">
    <property type="term" value="P:protein transport"/>
    <property type="evidence" value="ECO:0007669"/>
    <property type="project" value="UniProtKB-KW"/>
</dbReference>
<keyword evidence="9" id="KW-0811">Translocation</keyword>
<dbReference type="NCBIfam" id="TIGR00739">
    <property type="entry name" value="yajC"/>
    <property type="match status" value="1"/>
</dbReference>
<keyword evidence="8 11" id="KW-1133">Transmembrane helix</keyword>
<evidence type="ECO:0000256" key="9">
    <source>
        <dbReference type="ARBA" id="ARBA00023010"/>
    </source>
</evidence>
<evidence type="ECO:0000256" key="3">
    <source>
        <dbReference type="ARBA" id="ARBA00014962"/>
    </source>
</evidence>
<evidence type="ECO:0000256" key="5">
    <source>
        <dbReference type="ARBA" id="ARBA00022475"/>
    </source>
</evidence>
<feature type="chain" id="PRO_5011532555" description="Sec translocon accessory complex subunit YajC" evidence="12">
    <location>
        <begin position="20"/>
        <end position="122"/>
    </location>
</feature>
<keyword evidence="10 11" id="KW-0472">Membrane</keyword>
<proteinExistence type="inferred from homology"/>
<dbReference type="GO" id="GO:0005886">
    <property type="term" value="C:plasma membrane"/>
    <property type="evidence" value="ECO:0007669"/>
    <property type="project" value="UniProtKB-SubCell"/>
</dbReference>
<dbReference type="STRING" id="1576369.SAMN05421753_10859"/>
<dbReference type="AlphaFoldDB" id="A0A1I3HH86"/>
<dbReference type="InterPro" id="IPR003849">
    <property type="entry name" value="Preprotein_translocase_YajC"/>
</dbReference>
<dbReference type="SMART" id="SM01323">
    <property type="entry name" value="YajC"/>
    <property type="match status" value="1"/>
</dbReference>
<dbReference type="OrthoDB" id="9800132at2"/>
<comment type="subcellular location">
    <subcellularLocation>
        <location evidence="1">Cell membrane</location>
        <topology evidence="1">Single-pass membrane protein</topology>
    </subcellularLocation>
</comment>
<keyword evidence="14" id="KW-1185">Reference proteome</keyword>
<feature type="signal peptide" evidence="12">
    <location>
        <begin position="1"/>
        <end position="19"/>
    </location>
</feature>
<dbReference type="EMBL" id="FOQD01000008">
    <property type="protein sequence ID" value="SFI35001.1"/>
    <property type="molecule type" value="Genomic_DNA"/>
</dbReference>
<sequence length="122" mass="13177">MMHCLGLFTLLGVDAPAPAADPGMGPFMIYMAGGLAIFMVVQLLFGRTDQKEKAKRDQLIGSLKKNDPVVTIGGILGYVVSVSEDKKEVTLRVDDNTRIKFQAGAIRESLAAPPKEKEKTAE</sequence>
<keyword evidence="4" id="KW-0813">Transport</keyword>